<evidence type="ECO:0000256" key="1">
    <source>
        <dbReference type="SAM" id="SignalP"/>
    </source>
</evidence>
<accession>A0A7W5FNJ2</accession>
<feature type="signal peptide" evidence="1">
    <location>
        <begin position="1"/>
        <end position="28"/>
    </location>
</feature>
<dbReference type="RefSeq" id="WP_183601252.1">
    <property type="nucleotide sequence ID" value="NZ_JACHXK010000007.1"/>
</dbReference>
<comment type="caution">
    <text evidence="2">The sequence shown here is derived from an EMBL/GenBank/DDBJ whole genome shotgun (WGS) entry which is preliminary data.</text>
</comment>
<evidence type="ECO:0000313" key="3">
    <source>
        <dbReference type="Proteomes" id="UP000570361"/>
    </source>
</evidence>
<proteinExistence type="predicted"/>
<dbReference type="Proteomes" id="UP000570361">
    <property type="component" value="Unassembled WGS sequence"/>
</dbReference>
<sequence length="123" mass="12983">MKRMFKKTLLSLGLTACAVCAISSVSFASIAWNSTATAYGSGGRANINANTSQTNESYNYQISVKATTNDGSTRSAVKNPAKATDLVNVNFTTTGAVSSGTSYHEWVMSGESASVNKSIDFQY</sequence>
<evidence type="ECO:0000313" key="2">
    <source>
        <dbReference type="EMBL" id="MBB3111370.1"/>
    </source>
</evidence>
<protein>
    <submittedName>
        <fullName evidence="2">P pilus assembly chaperone PapD</fullName>
    </submittedName>
</protein>
<dbReference type="AlphaFoldDB" id="A0A7W5FNJ2"/>
<organism evidence="2 3">
    <name type="scientific">Paenibacillus phyllosphaerae</name>
    <dbReference type="NCBI Taxonomy" id="274593"/>
    <lineage>
        <taxon>Bacteria</taxon>
        <taxon>Bacillati</taxon>
        <taxon>Bacillota</taxon>
        <taxon>Bacilli</taxon>
        <taxon>Bacillales</taxon>
        <taxon>Paenibacillaceae</taxon>
        <taxon>Paenibacillus</taxon>
    </lineage>
</organism>
<dbReference type="EMBL" id="JACHXK010000007">
    <property type="protein sequence ID" value="MBB3111370.1"/>
    <property type="molecule type" value="Genomic_DNA"/>
</dbReference>
<keyword evidence="1" id="KW-0732">Signal</keyword>
<reference evidence="2 3" key="1">
    <citation type="submission" date="2020-08" db="EMBL/GenBank/DDBJ databases">
        <title>Genomic Encyclopedia of Type Strains, Phase III (KMG-III): the genomes of soil and plant-associated and newly described type strains.</title>
        <authorList>
            <person name="Whitman W."/>
        </authorList>
    </citation>
    <scope>NUCLEOTIDE SEQUENCE [LARGE SCALE GENOMIC DNA]</scope>
    <source>
        <strain evidence="2 3">CECT 5862</strain>
    </source>
</reference>
<name>A0A7W5FNJ2_9BACL</name>
<keyword evidence="3" id="KW-1185">Reference proteome</keyword>
<feature type="chain" id="PRO_5039673253" evidence="1">
    <location>
        <begin position="29"/>
        <end position="123"/>
    </location>
</feature>
<gene>
    <name evidence="2" type="ORF">FHS18_003438</name>
</gene>